<dbReference type="InterPro" id="IPR019987">
    <property type="entry name" value="GTP-bd_ribosome_bio_YsxC"/>
</dbReference>
<accession>A0A4Y7Q8S8</accession>
<keyword evidence="6" id="KW-0460">Magnesium</keyword>
<comment type="cofactor">
    <cofactor evidence="1">
        <name>Mg(2+)</name>
        <dbReference type="ChEBI" id="CHEBI:18420"/>
    </cofactor>
</comment>
<evidence type="ECO:0000256" key="7">
    <source>
        <dbReference type="ARBA" id="ARBA00023134"/>
    </source>
</evidence>
<sequence>MSFSHVFSNPGASAYLAAATNASRFPNVRGLPEVIVTGRANVGKSSLFNAVLGRTDLLHTSKKPGRTKSLNFYRVGSPPGHLVLVDAPGYGLRGRPEWGAVWNEYIETRKELRRIYVLINAKHGVTSFDETLLQELNSKLSSTLTHVTMQTVITKIDKLSKHATSQDLVAIERKIHELAPMCMPSIVTAVLKPHNIGIEEMRRSIAQACGLARV</sequence>
<evidence type="ECO:0000259" key="8">
    <source>
        <dbReference type="PROSITE" id="PS51706"/>
    </source>
</evidence>
<name>A0A4Y7Q8S8_9AGAM</name>
<dbReference type="VEuPathDB" id="FungiDB:BD410DRAFT_746543"/>
<dbReference type="AlphaFoldDB" id="A0A4Y7Q8S8"/>
<dbReference type="NCBIfam" id="TIGR03598">
    <property type="entry name" value="GTPase_YsxC"/>
    <property type="match status" value="1"/>
</dbReference>
<dbReference type="InterPro" id="IPR027417">
    <property type="entry name" value="P-loop_NTPase"/>
</dbReference>
<dbReference type="InterPro" id="IPR052279">
    <property type="entry name" value="EngB_GTPase"/>
</dbReference>
<reference evidence="9 10" key="1">
    <citation type="submission" date="2018-06" db="EMBL/GenBank/DDBJ databases">
        <title>A transcriptomic atlas of mushroom development highlights an independent origin of complex multicellularity.</title>
        <authorList>
            <consortium name="DOE Joint Genome Institute"/>
            <person name="Krizsan K."/>
            <person name="Almasi E."/>
            <person name="Merenyi Z."/>
            <person name="Sahu N."/>
            <person name="Viragh M."/>
            <person name="Koszo T."/>
            <person name="Mondo S."/>
            <person name="Kiss B."/>
            <person name="Balint B."/>
            <person name="Kues U."/>
            <person name="Barry K."/>
            <person name="Hegedus J.C."/>
            <person name="Henrissat B."/>
            <person name="Johnson J."/>
            <person name="Lipzen A."/>
            <person name="Ohm R."/>
            <person name="Nagy I."/>
            <person name="Pangilinan J."/>
            <person name="Yan J."/>
            <person name="Xiong Y."/>
            <person name="Grigoriev I.V."/>
            <person name="Hibbett D.S."/>
            <person name="Nagy L.G."/>
        </authorList>
    </citation>
    <scope>NUCLEOTIDE SEQUENCE [LARGE SCALE GENOMIC DNA]</scope>
    <source>
        <strain evidence="9 10">SZMC22713</strain>
    </source>
</reference>
<evidence type="ECO:0000256" key="5">
    <source>
        <dbReference type="ARBA" id="ARBA00022741"/>
    </source>
</evidence>
<keyword evidence="5" id="KW-0547">Nucleotide-binding</keyword>
<protein>
    <recommendedName>
        <fullName evidence="3">GTP-binding protein 8</fullName>
    </recommendedName>
</protein>
<dbReference type="GO" id="GO:0005525">
    <property type="term" value="F:GTP binding"/>
    <property type="evidence" value="ECO:0007669"/>
    <property type="project" value="UniProtKB-KW"/>
</dbReference>
<evidence type="ECO:0000256" key="6">
    <source>
        <dbReference type="ARBA" id="ARBA00022842"/>
    </source>
</evidence>
<evidence type="ECO:0000256" key="2">
    <source>
        <dbReference type="ARBA" id="ARBA00009638"/>
    </source>
</evidence>
<dbReference type="Proteomes" id="UP000294933">
    <property type="component" value="Unassembled WGS sequence"/>
</dbReference>
<dbReference type="EMBL" id="ML170169">
    <property type="protein sequence ID" value="TDL23746.1"/>
    <property type="molecule type" value="Genomic_DNA"/>
</dbReference>
<evidence type="ECO:0000256" key="3">
    <source>
        <dbReference type="ARBA" id="ARBA00015370"/>
    </source>
</evidence>
<dbReference type="GO" id="GO:0046872">
    <property type="term" value="F:metal ion binding"/>
    <property type="evidence" value="ECO:0007669"/>
    <property type="project" value="UniProtKB-KW"/>
</dbReference>
<proteinExistence type="inferred from homology"/>
<keyword evidence="4" id="KW-0479">Metal-binding</keyword>
<evidence type="ECO:0000313" key="10">
    <source>
        <dbReference type="Proteomes" id="UP000294933"/>
    </source>
</evidence>
<dbReference type="PROSITE" id="PS51706">
    <property type="entry name" value="G_ENGB"/>
    <property type="match status" value="1"/>
</dbReference>
<feature type="domain" description="EngB-type G" evidence="8">
    <location>
        <begin position="30"/>
        <end position="211"/>
    </location>
</feature>
<dbReference type="Pfam" id="PF01926">
    <property type="entry name" value="MMR_HSR1"/>
    <property type="match status" value="1"/>
</dbReference>
<organism evidence="9 10">
    <name type="scientific">Rickenella mellea</name>
    <dbReference type="NCBI Taxonomy" id="50990"/>
    <lineage>
        <taxon>Eukaryota</taxon>
        <taxon>Fungi</taxon>
        <taxon>Dikarya</taxon>
        <taxon>Basidiomycota</taxon>
        <taxon>Agaricomycotina</taxon>
        <taxon>Agaricomycetes</taxon>
        <taxon>Hymenochaetales</taxon>
        <taxon>Rickenellaceae</taxon>
        <taxon>Rickenella</taxon>
    </lineage>
</organism>
<dbReference type="InterPro" id="IPR006073">
    <property type="entry name" value="GTP-bd"/>
</dbReference>
<evidence type="ECO:0000256" key="4">
    <source>
        <dbReference type="ARBA" id="ARBA00022723"/>
    </source>
</evidence>
<dbReference type="STRING" id="50990.A0A4Y7Q8S8"/>
<evidence type="ECO:0000256" key="1">
    <source>
        <dbReference type="ARBA" id="ARBA00001946"/>
    </source>
</evidence>
<dbReference type="CDD" id="cd01876">
    <property type="entry name" value="YihA_EngB"/>
    <property type="match status" value="1"/>
</dbReference>
<keyword evidence="7" id="KW-0342">GTP-binding</keyword>
<dbReference type="InterPro" id="IPR030393">
    <property type="entry name" value="G_ENGB_dom"/>
</dbReference>
<evidence type="ECO:0000313" key="9">
    <source>
        <dbReference type="EMBL" id="TDL23746.1"/>
    </source>
</evidence>
<keyword evidence="10" id="KW-1185">Reference proteome</keyword>
<gene>
    <name evidence="9" type="ORF">BD410DRAFT_746543</name>
</gene>
<dbReference type="PANTHER" id="PTHR46498">
    <property type="entry name" value="GTP-BINDING PROTEIN 8"/>
    <property type="match status" value="1"/>
</dbReference>
<dbReference type="SUPFAM" id="SSF52540">
    <property type="entry name" value="P-loop containing nucleoside triphosphate hydrolases"/>
    <property type="match status" value="1"/>
</dbReference>
<keyword evidence="9" id="KW-0378">Hydrolase</keyword>
<dbReference type="Gene3D" id="3.40.50.300">
    <property type="entry name" value="P-loop containing nucleotide triphosphate hydrolases"/>
    <property type="match status" value="1"/>
</dbReference>
<dbReference type="GO" id="GO:0005739">
    <property type="term" value="C:mitochondrion"/>
    <property type="evidence" value="ECO:0007669"/>
    <property type="project" value="TreeGrafter"/>
</dbReference>
<comment type="similarity">
    <text evidence="2">Belongs to the TRAFAC class TrmE-Era-EngA-EngB-Septin-like GTPase superfamily. EngB GTPase family.</text>
</comment>
<dbReference type="OrthoDB" id="391988at2759"/>
<dbReference type="GO" id="GO:0016787">
    <property type="term" value="F:hydrolase activity"/>
    <property type="evidence" value="ECO:0007669"/>
    <property type="project" value="UniProtKB-KW"/>
</dbReference>
<dbReference type="PANTHER" id="PTHR46498:SF1">
    <property type="entry name" value="GTP-BINDING PROTEIN 8"/>
    <property type="match status" value="1"/>
</dbReference>